<accession>A0A415SDF3</accession>
<dbReference type="PANTHER" id="PTHR48086">
    <property type="entry name" value="SODIUM/PROLINE SYMPORTER-RELATED"/>
    <property type="match status" value="1"/>
</dbReference>
<dbReference type="GO" id="GO:0022857">
    <property type="term" value="F:transmembrane transporter activity"/>
    <property type="evidence" value="ECO:0007669"/>
    <property type="project" value="InterPro"/>
</dbReference>
<feature type="transmembrane region" description="Helical" evidence="8">
    <location>
        <begin position="356"/>
        <end position="377"/>
    </location>
</feature>
<dbReference type="AlphaFoldDB" id="A0A415SDF3"/>
<dbReference type="CDD" id="cd10322">
    <property type="entry name" value="SLC5sbd"/>
    <property type="match status" value="1"/>
</dbReference>
<comment type="subcellular location">
    <subcellularLocation>
        <location evidence="1">Membrane</location>
        <topology evidence="1">Multi-pass membrane protein</topology>
    </subcellularLocation>
</comment>
<dbReference type="InterPro" id="IPR050277">
    <property type="entry name" value="Sodium:Solute_Symporter"/>
</dbReference>
<dbReference type="EMBL" id="QRQE01000002">
    <property type="protein sequence ID" value="RHM81421.1"/>
    <property type="molecule type" value="Genomic_DNA"/>
</dbReference>
<dbReference type="Gene3D" id="1.20.1730.10">
    <property type="entry name" value="Sodium/glucose cotransporter"/>
    <property type="match status" value="1"/>
</dbReference>
<protein>
    <submittedName>
        <fullName evidence="9">Sodium:solute symporter family protein</fullName>
    </submittedName>
</protein>
<comment type="similarity">
    <text evidence="2 7">Belongs to the sodium:solute symporter (SSF) (TC 2.A.21) family.</text>
</comment>
<feature type="transmembrane region" description="Helical" evidence="8">
    <location>
        <begin position="75"/>
        <end position="97"/>
    </location>
</feature>
<dbReference type="RefSeq" id="WP_118444099.1">
    <property type="nucleotide sequence ID" value="NZ_JBCPGC010000002.1"/>
</dbReference>
<feature type="transmembrane region" description="Helical" evidence="8">
    <location>
        <begin position="383"/>
        <end position="405"/>
    </location>
</feature>
<organism evidence="9 10">
    <name type="scientific">Mediterraneibacter gnavus</name>
    <name type="common">Ruminococcus gnavus</name>
    <dbReference type="NCBI Taxonomy" id="33038"/>
    <lineage>
        <taxon>Bacteria</taxon>
        <taxon>Bacillati</taxon>
        <taxon>Bacillota</taxon>
        <taxon>Clostridia</taxon>
        <taxon>Lachnospirales</taxon>
        <taxon>Lachnospiraceae</taxon>
        <taxon>Mediterraneibacter</taxon>
    </lineage>
</organism>
<keyword evidence="6 8" id="KW-0472">Membrane</keyword>
<evidence type="ECO:0000256" key="7">
    <source>
        <dbReference type="RuleBase" id="RU362091"/>
    </source>
</evidence>
<feature type="transmembrane region" description="Helical" evidence="8">
    <location>
        <begin position="117"/>
        <end position="138"/>
    </location>
</feature>
<keyword evidence="4 8" id="KW-0812">Transmembrane</keyword>
<dbReference type="InterPro" id="IPR038377">
    <property type="entry name" value="Na/Glc_symporter_sf"/>
</dbReference>
<dbReference type="PROSITE" id="PS50283">
    <property type="entry name" value="NA_SOLUT_SYMP_3"/>
    <property type="match status" value="1"/>
</dbReference>
<evidence type="ECO:0000313" key="10">
    <source>
        <dbReference type="Proteomes" id="UP000285610"/>
    </source>
</evidence>
<proteinExistence type="inferred from homology"/>
<dbReference type="Proteomes" id="UP000285610">
    <property type="component" value="Unassembled WGS sequence"/>
</dbReference>
<feature type="transmembrane region" description="Helical" evidence="8">
    <location>
        <begin position="412"/>
        <end position="435"/>
    </location>
</feature>
<dbReference type="InterPro" id="IPR001734">
    <property type="entry name" value="Na/solute_symporter"/>
</dbReference>
<feature type="transmembrane region" description="Helical" evidence="8">
    <location>
        <begin position="316"/>
        <end position="335"/>
    </location>
</feature>
<evidence type="ECO:0000256" key="3">
    <source>
        <dbReference type="ARBA" id="ARBA00022448"/>
    </source>
</evidence>
<feature type="transmembrane region" description="Helical" evidence="8">
    <location>
        <begin position="150"/>
        <end position="167"/>
    </location>
</feature>
<dbReference type="Pfam" id="PF00474">
    <property type="entry name" value="SSF"/>
    <property type="match status" value="1"/>
</dbReference>
<evidence type="ECO:0000256" key="8">
    <source>
        <dbReference type="SAM" id="Phobius"/>
    </source>
</evidence>
<evidence type="ECO:0000256" key="5">
    <source>
        <dbReference type="ARBA" id="ARBA00022989"/>
    </source>
</evidence>
<comment type="caution">
    <text evidence="9">The sequence shown here is derived from an EMBL/GenBank/DDBJ whole genome shotgun (WGS) entry which is preliminary data.</text>
</comment>
<keyword evidence="3" id="KW-0813">Transport</keyword>
<feature type="transmembrane region" description="Helical" evidence="8">
    <location>
        <begin position="225"/>
        <end position="245"/>
    </location>
</feature>
<evidence type="ECO:0000256" key="2">
    <source>
        <dbReference type="ARBA" id="ARBA00006434"/>
    </source>
</evidence>
<sequence length="472" mass="50991">MLNVIDGLVILLIICFLILIVKKFASKIKNAESYYVASRSIPFSLLVGTLVASWYGGPGLLNTVETAAVSGLAAWGIWCVGAHVARIPLALWVAPAVSMRTEMTIPQMLKKVYGKKVSFFMAIYMLITLLSISEIVALKNVVAGLFGESVTWVVPLILMGVVVLTIFGGMMGVAVTDMLLFFCMCVSIASATSALWGNVGCWEGLIQKLTAVYGPDTTQDMLNPFHGANTLEVVTLLFVSLKVYVHANLYQRFSAADSPRSAARSYLACFCIFIMMDFLLTIAGLVVGAERPGTNIAQSYIAMVCQVLPSGMRGMFAVGLLGAIISTLDSVWLACGMMIANDIIGELIPLSDQKNILCGRISIAAFALIGYMGAFYFTRSVDVTKFFGTMTMSVQFVMAIMGLFYRGRKTDVAAWAAMISGGLTFFVIKFCYPVVTPIGNIDGAFFAVPVSLIVFLIGSRFGKEYTRESAKG</sequence>
<feature type="transmembrane region" description="Helical" evidence="8">
    <location>
        <begin position="266"/>
        <end position="289"/>
    </location>
</feature>
<reference evidence="9 10" key="1">
    <citation type="submission" date="2018-08" db="EMBL/GenBank/DDBJ databases">
        <title>A genome reference for cultivated species of the human gut microbiota.</title>
        <authorList>
            <person name="Zou Y."/>
            <person name="Xue W."/>
            <person name="Luo G."/>
        </authorList>
    </citation>
    <scope>NUCLEOTIDE SEQUENCE [LARGE SCALE GENOMIC DNA]</scope>
    <source>
        <strain evidence="9 10">AF33-12</strain>
    </source>
</reference>
<evidence type="ECO:0000256" key="1">
    <source>
        <dbReference type="ARBA" id="ARBA00004141"/>
    </source>
</evidence>
<feature type="transmembrane region" description="Helical" evidence="8">
    <location>
        <begin position="6"/>
        <end position="24"/>
    </location>
</feature>
<dbReference type="GO" id="GO:0005886">
    <property type="term" value="C:plasma membrane"/>
    <property type="evidence" value="ECO:0007669"/>
    <property type="project" value="TreeGrafter"/>
</dbReference>
<gene>
    <name evidence="9" type="ORF">DWZ50_01090</name>
</gene>
<feature type="transmembrane region" description="Helical" evidence="8">
    <location>
        <begin position="441"/>
        <end position="461"/>
    </location>
</feature>
<feature type="transmembrane region" description="Helical" evidence="8">
    <location>
        <begin position="179"/>
        <end position="199"/>
    </location>
</feature>
<evidence type="ECO:0000256" key="6">
    <source>
        <dbReference type="ARBA" id="ARBA00023136"/>
    </source>
</evidence>
<name>A0A415SDF3_MEDGN</name>
<evidence type="ECO:0000256" key="4">
    <source>
        <dbReference type="ARBA" id="ARBA00022692"/>
    </source>
</evidence>
<feature type="transmembrane region" description="Helical" evidence="8">
    <location>
        <begin position="36"/>
        <end position="55"/>
    </location>
</feature>
<evidence type="ECO:0000313" key="9">
    <source>
        <dbReference type="EMBL" id="RHM81421.1"/>
    </source>
</evidence>
<dbReference type="PANTHER" id="PTHR48086:SF7">
    <property type="entry name" value="SODIUM-SOLUTE SYMPORTER-RELATED"/>
    <property type="match status" value="1"/>
</dbReference>
<keyword evidence="5 8" id="KW-1133">Transmembrane helix</keyword>